<dbReference type="Proteomes" id="UP000198372">
    <property type="component" value="Unassembled WGS sequence"/>
</dbReference>
<evidence type="ECO:0000256" key="1">
    <source>
        <dbReference type="ARBA" id="ARBA00010883"/>
    </source>
</evidence>
<feature type="domain" description="PXA" evidence="6">
    <location>
        <begin position="151"/>
        <end position="344"/>
    </location>
</feature>
<keyword evidence="3" id="KW-0472">Membrane</keyword>
<dbReference type="PROSITE" id="PS51207">
    <property type="entry name" value="PXA"/>
    <property type="match status" value="1"/>
</dbReference>
<dbReference type="STRING" id="269621.A0A238F0M1"/>
<proteinExistence type="inferred from homology"/>
<dbReference type="EMBL" id="FMSP01000002">
    <property type="protein sequence ID" value="SCV67692.1"/>
    <property type="molecule type" value="Genomic_DNA"/>
</dbReference>
<gene>
    <name evidence="7" type="ORF">BQ2448_5303</name>
</gene>
<dbReference type="PANTHER" id="PTHR22775:SF3">
    <property type="entry name" value="SORTING NEXIN-13"/>
    <property type="match status" value="1"/>
</dbReference>
<dbReference type="Pfam" id="PF00787">
    <property type="entry name" value="PX"/>
    <property type="match status" value="1"/>
</dbReference>
<name>A0A238F0M1_9BASI</name>
<dbReference type="InterPro" id="IPR036305">
    <property type="entry name" value="RGS_sf"/>
</dbReference>
<dbReference type="InterPro" id="IPR036871">
    <property type="entry name" value="PX_dom_sf"/>
</dbReference>
<dbReference type="SMART" id="SM00312">
    <property type="entry name" value="PX"/>
    <property type="match status" value="1"/>
</dbReference>
<evidence type="ECO:0000313" key="7">
    <source>
        <dbReference type="EMBL" id="SCV67692.1"/>
    </source>
</evidence>
<dbReference type="OrthoDB" id="120967at2759"/>
<dbReference type="InterPro" id="IPR001683">
    <property type="entry name" value="PX_dom"/>
</dbReference>
<dbReference type="InterPro" id="IPR003114">
    <property type="entry name" value="Phox_assoc"/>
</dbReference>
<evidence type="ECO:0000259" key="5">
    <source>
        <dbReference type="PROSITE" id="PS50195"/>
    </source>
</evidence>
<keyword evidence="3" id="KW-1133">Transmembrane helix</keyword>
<dbReference type="SMART" id="SM00313">
    <property type="entry name" value="PXA"/>
    <property type="match status" value="1"/>
</dbReference>
<dbReference type="InterPro" id="IPR044926">
    <property type="entry name" value="RGS_subdomain_2"/>
</dbReference>
<feature type="compositionally biased region" description="Polar residues" evidence="2">
    <location>
        <begin position="864"/>
        <end position="876"/>
    </location>
</feature>
<dbReference type="PANTHER" id="PTHR22775">
    <property type="entry name" value="SORTING NEXIN"/>
    <property type="match status" value="1"/>
</dbReference>
<keyword evidence="8" id="KW-1185">Reference proteome</keyword>
<dbReference type="Pfam" id="PF08628">
    <property type="entry name" value="Nexin_C"/>
    <property type="match status" value="1"/>
</dbReference>
<dbReference type="Pfam" id="PF00615">
    <property type="entry name" value="RGS"/>
    <property type="match status" value="1"/>
</dbReference>
<dbReference type="InterPro" id="IPR016137">
    <property type="entry name" value="RGS"/>
</dbReference>
<feature type="region of interest" description="Disordered" evidence="2">
    <location>
        <begin position="642"/>
        <end position="761"/>
    </location>
</feature>
<feature type="compositionally biased region" description="Polar residues" evidence="2">
    <location>
        <begin position="367"/>
        <end position="377"/>
    </location>
</feature>
<sequence>MSNSIPHRSAVVLGAVACLFAYGSSRIVVSPWTLVICSPLILISTALFFVVLDLWATWSSELRILNRLAEAHRQGPYGLRAAARGATWNAGSTIDTTTDKSGDRIHTSSSYHRRPVAPLVFTSPAAWLVLQTRASFESPTSTARPPFPGATPELAASLDELLNLIMRDFVLRWYASISDSPSFPQAVEQTIREALLAIASRVGAVDWSDVVVGKILPLFSAHLECFRAAEHALRGQDVHAQLTESDELDLFLASRYARGTKAGKLHPAVNIASPNSKPAEGSWLSGLIGNILPFIIPERELDSGAVRIMCREIVASSVLGPIVDLLSDPDFWNRLIEEKAGAAIRDQKMVNQFREALDKQGITLSPTALSPRTPSLRQNRKTEEISARTNPKQFDAWSKSIAQCANLLDARRLRSDVTNHIRRTTATIASKSADELVDGVKVLELGNFVDRLDAVKRKIDKRIVELGGLNPSQEPLSVAAMVKSLTVPSPSVTLRDILLQPTALSYFMEYQERRKRSIRVQFWLLVEGLKDPLEGTGVDEETALMRPPSPSTIATARDDILMVWSTYLVHNSLNSDQKHLQVIKTFAERDSSAPVTAAELRRVRHAIFAAQRDVLAEMEEEDFPPFAKSTLYFKAIADLSNSSPSVPTDSVARVPPEQPRPLARPRALSNPQTPLARQFTPPEVQRSNSPPTLPARRPPPPALPPRRSSSPPPTILTSKPELVHRTDTAPPQITRQVAVDSRPSGRRVGSDNGIFGDGGSFSRKASIDSLASYDGNMTHSGGRRRPPVNLSDSLEFLMASPAVGADEGRRSPLFDDEGDVDHSPLSLKRTPAEGGPTLTDDEAVQVHTIEAIQEALTSILATDARSSGAGSTSSMPPNARPGITPHEEGLRTRHQRSSSEMVQSQHQRKPSQLPSSNLDRSDRIPSKSSSKSGPLHIATSPEEPSIRSKRVFDDEEDVDGLNLDEAEETEFDVRALRLAAPGDLQLSDEIERLGAQLDKLRSQELVVEALIRKAELTGIASELKILTKSRDSLRREIRALTFQKSQFESQESENKLVPDRTTVTISGTTIGQAEGQSFQLYLVEVHQLAQDGAFGSGWIVTRRYSEFATLHAHLREKYVAARNLEFPGKRLVTSYNDGFIEQRKLGLEKYLQALIRVPVICQSNELRSFLSQQNISLPKFDVDSTKRLTVSLFPGQGLVRSFYRTVTSGIDDMLGAGSASMMDTIIQRLSQQAADMAGIGGSGVQDEDLVGQLIGDATKDPSRFSSLAMGLGEEGLTYFTAPICDLFVVLFQLKEKNNWLRRQAILIILQQILGGTIERKFRDGVKMLFGSQQLVSYISNLEGAMWPGGELKPKEPPRTTAQKMATRDSANCKLSALMPDIAANLIGRANARQGARRLFAVLQNRRLNRHLIYSIIDEAILVLFPELANLPPRPLPTFSAQSRSRA</sequence>
<dbReference type="PROSITE" id="PS50195">
    <property type="entry name" value="PX"/>
    <property type="match status" value="1"/>
</dbReference>
<feature type="region of interest" description="Disordered" evidence="2">
    <location>
        <begin position="864"/>
        <end position="953"/>
    </location>
</feature>
<feature type="domain" description="PX" evidence="5">
    <location>
        <begin position="1059"/>
        <end position="1177"/>
    </location>
</feature>
<evidence type="ECO:0000259" key="4">
    <source>
        <dbReference type="PROSITE" id="PS50132"/>
    </source>
</evidence>
<feature type="region of interest" description="Disordered" evidence="2">
    <location>
        <begin position="802"/>
        <end position="839"/>
    </location>
</feature>
<evidence type="ECO:0000256" key="3">
    <source>
        <dbReference type="SAM" id="Phobius"/>
    </source>
</evidence>
<dbReference type="InterPro" id="IPR013937">
    <property type="entry name" value="Sorting_nexin_C"/>
</dbReference>
<protein>
    <submittedName>
        <fullName evidence="7">BQ2448_5303 protein</fullName>
    </submittedName>
</protein>
<evidence type="ECO:0000259" key="6">
    <source>
        <dbReference type="PROSITE" id="PS51207"/>
    </source>
</evidence>
<feature type="region of interest" description="Disordered" evidence="2">
    <location>
        <begin position="367"/>
        <end position="389"/>
    </location>
</feature>
<organism evidence="7 8">
    <name type="scientific">Microbotryum intermedium</name>
    <dbReference type="NCBI Taxonomy" id="269621"/>
    <lineage>
        <taxon>Eukaryota</taxon>
        <taxon>Fungi</taxon>
        <taxon>Dikarya</taxon>
        <taxon>Basidiomycota</taxon>
        <taxon>Pucciniomycotina</taxon>
        <taxon>Microbotryomycetes</taxon>
        <taxon>Microbotryales</taxon>
        <taxon>Microbotryaceae</taxon>
        <taxon>Microbotryum</taxon>
    </lineage>
</organism>
<dbReference type="Pfam" id="PF02194">
    <property type="entry name" value="PXA"/>
    <property type="match status" value="1"/>
</dbReference>
<feature type="compositionally biased region" description="Polar residues" evidence="2">
    <location>
        <begin position="898"/>
        <end position="918"/>
    </location>
</feature>
<dbReference type="SUPFAM" id="SSF64268">
    <property type="entry name" value="PX domain"/>
    <property type="match status" value="1"/>
</dbReference>
<feature type="domain" description="RGS" evidence="4">
    <location>
        <begin position="493"/>
        <end position="636"/>
    </location>
</feature>
<dbReference type="Gene3D" id="3.30.1520.10">
    <property type="entry name" value="Phox-like domain"/>
    <property type="match status" value="1"/>
</dbReference>
<keyword evidence="3" id="KW-0812">Transmembrane</keyword>
<evidence type="ECO:0000256" key="2">
    <source>
        <dbReference type="SAM" id="MobiDB-lite"/>
    </source>
</evidence>
<accession>A0A238F0M1</accession>
<comment type="similarity">
    <text evidence="1">Belongs to the sorting nexin family.</text>
</comment>
<dbReference type="GO" id="GO:0035091">
    <property type="term" value="F:phosphatidylinositol binding"/>
    <property type="evidence" value="ECO:0007669"/>
    <property type="project" value="InterPro"/>
</dbReference>
<reference evidence="8" key="1">
    <citation type="submission" date="2016-09" db="EMBL/GenBank/DDBJ databases">
        <authorList>
            <person name="Jeantristanb JTB J.-T."/>
            <person name="Ricardo R."/>
        </authorList>
    </citation>
    <scope>NUCLEOTIDE SEQUENCE [LARGE SCALE GENOMIC DNA]</scope>
</reference>
<feature type="compositionally biased region" description="Pro residues" evidence="2">
    <location>
        <begin position="691"/>
        <end position="714"/>
    </location>
</feature>
<dbReference type="PROSITE" id="PS50132">
    <property type="entry name" value="RGS"/>
    <property type="match status" value="1"/>
</dbReference>
<dbReference type="Gene3D" id="1.10.167.10">
    <property type="entry name" value="Regulator of G-protein Signalling 4, domain 2"/>
    <property type="match status" value="1"/>
</dbReference>
<dbReference type="SMART" id="SM00315">
    <property type="entry name" value="RGS"/>
    <property type="match status" value="1"/>
</dbReference>
<feature type="transmembrane region" description="Helical" evidence="3">
    <location>
        <begin position="33"/>
        <end position="58"/>
    </location>
</feature>
<dbReference type="SUPFAM" id="SSF48097">
    <property type="entry name" value="Regulator of G-protein signaling, RGS"/>
    <property type="match status" value="1"/>
</dbReference>
<evidence type="ECO:0000313" key="8">
    <source>
        <dbReference type="Proteomes" id="UP000198372"/>
    </source>
</evidence>